<feature type="transmembrane region" description="Helical" evidence="10">
    <location>
        <begin position="200"/>
        <end position="230"/>
    </location>
</feature>
<dbReference type="STRING" id="695939.SAMN00790413_02960"/>
<keyword evidence="13" id="KW-1185">Reference proteome</keyword>
<evidence type="ECO:0000256" key="4">
    <source>
        <dbReference type="ARBA" id="ARBA00022692"/>
    </source>
</evidence>
<feature type="transmembrane region" description="Helical" evidence="10">
    <location>
        <begin position="470"/>
        <end position="491"/>
    </location>
</feature>
<sequence length="590" mass="65383">MRAYKFALVLFVILAIFLVVPFGGTNVLNSLYRPHIILMYSFAATFPFVGLAMATRGQSLVEVLQKKQFKPWALLLFIYSAWIIFTSAQSPMPGFAFLGTSYLGFGSIAIISNILILLVFSKYAPVSRLIQVFIISTVIMLFISIIEAIGWRPLHFIMQGRNIAYPAATVGLRQHLAGWFTMMALAPIFFWRGKSLDRSFWIWMGSGLIGVAICKNSAASIATLLSLIIWSIYGQGTRRVPAIRTTIIFICLALALPPAIKSVNHALGFEDYEQKNYASGLTLSTRIILWKAAARATKERPILGWGDETFAWQVFQHLTPSESERLIRMEAGIPEDNLVIHSDGNYSYYSPNKPQDVKKGILLYIRPHNIIFDEAYSHGIIGLVLLSLSLFYIFTSIRRSDRMPLLIALIPYPVSLLALFYVPTVTPLFFILLGTAIFDSNSPTSTSDRDSSTGQKDPIYPNNKSRYNSGFTIIEMLFVILILGILTSLLVPQLLKSRALANNSAAQSLARNMVTMVEIAKSTSGSGNLYTTATDCTPDLIPSLPSNILLCQVKQDANGTYSLVRSSTNAYFHFNGKATEGPLSSPPSAW</sequence>
<dbReference type="OrthoDB" id="70308at2"/>
<evidence type="ECO:0000313" key="12">
    <source>
        <dbReference type="EMBL" id="SMB95730.1"/>
    </source>
</evidence>
<feature type="transmembrane region" description="Helical" evidence="10">
    <location>
        <begin position="132"/>
        <end position="151"/>
    </location>
</feature>
<evidence type="ECO:0000256" key="2">
    <source>
        <dbReference type="ARBA" id="ARBA00004203"/>
    </source>
</evidence>
<dbReference type="EMBL" id="FWWU01000009">
    <property type="protein sequence ID" value="SMB95730.1"/>
    <property type="molecule type" value="Genomic_DNA"/>
</dbReference>
<feature type="region of interest" description="Disordered" evidence="9">
    <location>
        <begin position="441"/>
        <end position="461"/>
    </location>
</feature>
<dbReference type="PANTHER" id="PTHR37422:SF13">
    <property type="entry name" value="LIPOPOLYSACCHARIDE BIOSYNTHESIS PROTEIN PA4999-RELATED"/>
    <property type="match status" value="1"/>
</dbReference>
<dbReference type="AlphaFoldDB" id="A0A1W1VR72"/>
<accession>A0A1W1VR72</accession>
<gene>
    <name evidence="12" type="ORF">SAMN00790413_02960</name>
</gene>
<comment type="subcellular location">
    <subcellularLocation>
        <location evidence="2">Cell outer membrane</location>
        <topology evidence="2">Single-pass membrane protein</topology>
    </subcellularLocation>
    <subcellularLocation>
        <location evidence="1">Membrane</location>
        <topology evidence="1">Multi-pass membrane protein</topology>
    </subcellularLocation>
    <subcellularLocation>
        <location evidence="3">Periplasm</location>
    </subcellularLocation>
</comment>
<feature type="transmembrane region" description="Helical" evidence="10">
    <location>
        <begin position="37"/>
        <end position="57"/>
    </location>
</feature>
<dbReference type="RefSeq" id="WP_139807005.1">
    <property type="nucleotide sequence ID" value="NZ_FWWU01000009.1"/>
</dbReference>
<dbReference type="InterPro" id="IPR045584">
    <property type="entry name" value="Pilin-like"/>
</dbReference>
<evidence type="ECO:0000256" key="9">
    <source>
        <dbReference type="SAM" id="MobiDB-lite"/>
    </source>
</evidence>
<dbReference type="InterPro" id="IPR007016">
    <property type="entry name" value="O-antigen_ligase-rel_domated"/>
</dbReference>
<keyword evidence="5" id="KW-0574">Periplasm</keyword>
<dbReference type="Pfam" id="PF07963">
    <property type="entry name" value="N_methyl"/>
    <property type="match status" value="1"/>
</dbReference>
<dbReference type="Proteomes" id="UP000192582">
    <property type="component" value="Unassembled WGS sequence"/>
</dbReference>
<evidence type="ECO:0000256" key="7">
    <source>
        <dbReference type="ARBA" id="ARBA00023136"/>
    </source>
</evidence>
<feature type="transmembrane region" description="Helical" evidence="10">
    <location>
        <begin position="242"/>
        <end position="260"/>
    </location>
</feature>
<name>A0A1W1VR72_9DEIO</name>
<keyword evidence="4 10" id="KW-0812">Transmembrane</keyword>
<keyword evidence="7 10" id="KW-0472">Membrane</keyword>
<evidence type="ECO:0000256" key="6">
    <source>
        <dbReference type="ARBA" id="ARBA00022989"/>
    </source>
</evidence>
<organism evidence="12 13">
    <name type="scientific">Deinococcus hopiensis KR-140</name>
    <dbReference type="NCBI Taxonomy" id="695939"/>
    <lineage>
        <taxon>Bacteria</taxon>
        <taxon>Thermotogati</taxon>
        <taxon>Deinococcota</taxon>
        <taxon>Deinococci</taxon>
        <taxon>Deinococcales</taxon>
        <taxon>Deinococcaceae</taxon>
        <taxon>Deinococcus</taxon>
    </lineage>
</organism>
<dbReference type="SUPFAM" id="SSF54523">
    <property type="entry name" value="Pili subunits"/>
    <property type="match status" value="1"/>
</dbReference>
<dbReference type="Pfam" id="PF04932">
    <property type="entry name" value="Wzy_C"/>
    <property type="match status" value="1"/>
</dbReference>
<dbReference type="InterPro" id="IPR012902">
    <property type="entry name" value="N_methyl_site"/>
</dbReference>
<evidence type="ECO:0000256" key="5">
    <source>
        <dbReference type="ARBA" id="ARBA00022764"/>
    </source>
</evidence>
<evidence type="ECO:0000256" key="1">
    <source>
        <dbReference type="ARBA" id="ARBA00004141"/>
    </source>
</evidence>
<dbReference type="PANTHER" id="PTHR37422">
    <property type="entry name" value="TEICHURONIC ACID BIOSYNTHESIS PROTEIN TUAE"/>
    <property type="match status" value="1"/>
</dbReference>
<proteinExistence type="predicted"/>
<feature type="transmembrane region" description="Helical" evidence="10">
    <location>
        <begin position="94"/>
        <end position="120"/>
    </location>
</feature>
<protein>
    <submittedName>
        <fullName evidence="12">Prepilin-type N-terminal cleavage/methylation domain-containing protein</fullName>
    </submittedName>
</protein>
<feature type="domain" description="O-antigen ligase-related" evidence="11">
    <location>
        <begin position="210"/>
        <end position="386"/>
    </location>
</feature>
<dbReference type="InterPro" id="IPR051533">
    <property type="entry name" value="WaaL-like"/>
</dbReference>
<keyword evidence="6 10" id="KW-1133">Transmembrane helix</keyword>
<keyword evidence="8" id="KW-0998">Cell outer membrane</keyword>
<evidence type="ECO:0000259" key="11">
    <source>
        <dbReference type="Pfam" id="PF04932"/>
    </source>
</evidence>
<evidence type="ECO:0000256" key="3">
    <source>
        <dbReference type="ARBA" id="ARBA00004418"/>
    </source>
</evidence>
<reference evidence="12 13" key="1">
    <citation type="submission" date="2017-04" db="EMBL/GenBank/DDBJ databases">
        <authorList>
            <person name="Afonso C.L."/>
            <person name="Miller P.J."/>
            <person name="Scott M.A."/>
            <person name="Spackman E."/>
            <person name="Goraichik I."/>
            <person name="Dimitrov K.M."/>
            <person name="Suarez D.L."/>
            <person name="Swayne D.E."/>
        </authorList>
    </citation>
    <scope>NUCLEOTIDE SEQUENCE [LARGE SCALE GENOMIC DNA]</scope>
    <source>
        <strain evidence="12 13">KR-140</strain>
    </source>
</reference>
<feature type="transmembrane region" description="Helical" evidence="10">
    <location>
        <begin position="406"/>
        <end position="438"/>
    </location>
</feature>
<evidence type="ECO:0000256" key="8">
    <source>
        <dbReference type="ARBA" id="ARBA00023237"/>
    </source>
</evidence>
<dbReference type="Gene3D" id="3.30.700.10">
    <property type="entry name" value="Glycoprotein, Type 4 Pilin"/>
    <property type="match status" value="1"/>
</dbReference>
<evidence type="ECO:0000313" key="13">
    <source>
        <dbReference type="Proteomes" id="UP000192582"/>
    </source>
</evidence>
<feature type="transmembrane region" description="Helical" evidence="10">
    <location>
        <begin position="69"/>
        <end position="88"/>
    </location>
</feature>
<feature type="transmembrane region" description="Helical" evidence="10">
    <location>
        <begin position="375"/>
        <end position="394"/>
    </location>
</feature>
<dbReference type="NCBIfam" id="TIGR02532">
    <property type="entry name" value="IV_pilin_GFxxxE"/>
    <property type="match status" value="1"/>
</dbReference>
<dbReference type="GO" id="GO:0009279">
    <property type="term" value="C:cell outer membrane"/>
    <property type="evidence" value="ECO:0007669"/>
    <property type="project" value="UniProtKB-SubCell"/>
</dbReference>
<dbReference type="GO" id="GO:0042597">
    <property type="term" value="C:periplasmic space"/>
    <property type="evidence" value="ECO:0007669"/>
    <property type="project" value="UniProtKB-SubCell"/>
</dbReference>
<evidence type="ECO:0000256" key="10">
    <source>
        <dbReference type="SAM" id="Phobius"/>
    </source>
</evidence>